<dbReference type="Proteomes" id="UP001597073">
    <property type="component" value="Unassembled WGS sequence"/>
</dbReference>
<dbReference type="CDD" id="cd07067">
    <property type="entry name" value="HP_PGM_like"/>
    <property type="match status" value="1"/>
</dbReference>
<dbReference type="Gene3D" id="3.40.50.1240">
    <property type="entry name" value="Phosphoglycerate mutase-like"/>
    <property type="match status" value="1"/>
</dbReference>
<dbReference type="InterPro" id="IPR029033">
    <property type="entry name" value="His_PPase_superfam"/>
</dbReference>
<dbReference type="EMBL" id="JBHTIA010000003">
    <property type="protein sequence ID" value="MFD0764161.1"/>
    <property type="molecule type" value="Genomic_DNA"/>
</dbReference>
<reference evidence="2" key="1">
    <citation type="journal article" date="2019" name="Int. J. Syst. Evol. Microbiol.">
        <title>The Global Catalogue of Microorganisms (GCM) 10K type strain sequencing project: providing services to taxonomists for standard genome sequencing and annotation.</title>
        <authorList>
            <consortium name="The Broad Institute Genomics Platform"/>
            <consortium name="The Broad Institute Genome Sequencing Center for Infectious Disease"/>
            <person name="Wu L."/>
            <person name="Ma J."/>
        </authorList>
    </citation>
    <scope>NUCLEOTIDE SEQUENCE [LARGE SCALE GENOMIC DNA]</scope>
    <source>
        <strain evidence="2">CCUG 60742</strain>
    </source>
</reference>
<comment type="caution">
    <text evidence="1">The sequence shown here is derived from an EMBL/GenBank/DDBJ whole genome shotgun (WGS) entry which is preliminary data.</text>
</comment>
<dbReference type="RefSeq" id="WP_377139127.1">
    <property type="nucleotide sequence ID" value="NZ_JBHTIA010000003.1"/>
</dbReference>
<accession>A0ABW2ZD86</accession>
<dbReference type="InterPro" id="IPR013078">
    <property type="entry name" value="His_Pase_superF_clade-1"/>
</dbReference>
<evidence type="ECO:0000313" key="2">
    <source>
        <dbReference type="Proteomes" id="UP001597073"/>
    </source>
</evidence>
<name>A0ABW2ZD86_9SPHI</name>
<sequence length="158" mass="17318">MKKLLLIRHAKATHESGFADFERPLTDKGFQQAELMAARLQANSIQPQILVASPALRTLATANVFSQVLGLPNAITNKTIYDASESALLKVIEGLPQDKDFIALVGHNPGISQVLYYLSGAIKEVPPCSVALIEFELDTWAEIYEATGKLTFYDTPKD</sequence>
<keyword evidence="2" id="KW-1185">Reference proteome</keyword>
<gene>
    <name evidence="1" type="ORF">ACFQZI_04820</name>
</gene>
<dbReference type="Pfam" id="PF00300">
    <property type="entry name" value="His_Phos_1"/>
    <property type="match status" value="1"/>
</dbReference>
<organism evidence="1 2">
    <name type="scientific">Mucilaginibacter lutimaris</name>
    <dbReference type="NCBI Taxonomy" id="931629"/>
    <lineage>
        <taxon>Bacteria</taxon>
        <taxon>Pseudomonadati</taxon>
        <taxon>Bacteroidota</taxon>
        <taxon>Sphingobacteriia</taxon>
        <taxon>Sphingobacteriales</taxon>
        <taxon>Sphingobacteriaceae</taxon>
        <taxon>Mucilaginibacter</taxon>
    </lineage>
</organism>
<protein>
    <submittedName>
        <fullName evidence="1">SixA phosphatase family protein</fullName>
    </submittedName>
</protein>
<dbReference type="PANTHER" id="PTHR47623">
    <property type="entry name" value="OS09G0287300 PROTEIN"/>
    <property type="match status" value="1"/>
</dbReference>
<dbReference type="SUPFAM" id="SSF53254">
    <property type="entry name" value="Phosphoglycerate mutase-like"/>
    <property type="match status" value="1"/>
</dbReference>
<dbReference type="SMART" id="SM00855">
    <property type="entry name" value="PGAM"/>
    <property type="match status" value="1"/>
</dbReference>
<evidence type="ECO:0000313" key="1">
    <source>
        <dbReference type="EMBL" id="MFD0764161.1"/>
    </source>
</evidence>
<proteinExistence type="predicted"/>
<dbReference type="PANTHER" id="PTHR47623:SF1">
    <property type="entry name" value="OS09G0287300 PROTEIN"/>
    <property type="match status" value="1"/>
</dbReference>